<dbReference type="AlphaFoldDB" id="A0A7W2KD09"/>
<accession>A0A7W2KD09</accession>
<dbReference type="PANTHER" id="PTHR35564:SF3">
    <property type="entry name" value="TYPE VI SECRETION SYSTEM BASEPLATE SUBUNIT TSSG"/>
    <property type="match status" value="1"/>
</dbReference>
<evidence type="ECO:0000313" key="2">
    <source>
        <dbReference type="Proteomes" id="UP000545074"/>
    </source>
</evidence>
<protein>
    <submittedName>
        <fullName evidence="1">Type VI secretion system baseplate subunit TssG</fullName>
    </submittedName>
</protein>
<dbReference type="Pfam" id="PF06996">
    <property type="entry name" value="T6SS_TssG"/>
    <property type="match status" value="1"/>
</dbReference>
<sequence>MDEDSEKRRACDSMDVIFKQAHRYPYFELLELIYQLHGDDLEQRPYSEQTRRRLKIEVSPTLSFPVADVLSGERMAEHRYSIQTSFLGLHGTDSPLPSYYLDQVSYEHAQGIGIRPAYFNFFNHRLHTLLHQGWRKYRYYRRFKPGATDGFSRYIFALIGLEDAGLRGATPLPWSRLLSFVGMIASRSRSPGMVAGMIAHCFDLKQVTIREFEKREVLIPLSQRNQLGTGNCALGENFLVGGTTESRSSKFTIVIAGLDQKQFRDLLPSGGNYHRLAKLVDFLLRDVGAYDLELRMRAEQAPPFSLRAKHGTHLGWTSFIADRNDPTPPPVRIMVRV</sequence>
<dbReference type="Proteomes" id="UP000545074">
    <property type="component" value="Unassembled WGS sequence"/>
</dbReference>
<proteinExistence type="predicted"/>
<dbReference type="NCBIfam" id="TIGR03347">
    <property type="entry name" value="VI_chp_1"/>
    <property type="match status" value="1"/>
</dbReference>
<evidence type="ECO:0000313" key="1">
    <source>
        <dbReference type="EMBL" id="MBA6096216.1"/>
    </source>
</evidence>
<dbReference type="PANTHER" id="PTHR35564">
    <property type="match status" value="1"/>
</dbReference>
<reference evidence="1 2" key="1">
    <citation type="submission" date="2020-07" db="EMBL/GenBank/DDBJ databases">
        <title>Diversity of carbapenemase encoding genes among Pseudomonas putida group clinical isolates in a tertiary Brazilian hospital.</title>
        <authorList>
            <person name="Alberto-Lei F."/>
            <person name="Nodari C.S."/>
            <person name="Streling A.P."/>
            <person name="Paulino J.T."/>
            <person name="Bessa-Neto F.O."/>
            <person name="Cayo R."/>
            <person name="Gales A.C."/>
        </authorList>
    </citation>
    <scope>NUCLEOTIDE SEQUENCE [LARGE SCALE GENOMIC DNA]</scope>
    <source>
        <strain evidence="1 2">12815</strain>
    </source>
</reference>
<name>A0A7W2KD09_9PSED</name>
<gene>
    <name evidence="1" type="primary">tssG</name>
    <name evidence="1" type="ORF">H4C80_03530</name>
</gene>
<dbReference type="EMBL" id="JACGCX010000002">
    <property type="protein sequence ID" value="MBA6096216.1"/>
    <property type="molecule type" value="Genomic_DNA"/>
</dbReference>
<comment type="caution">
    <text evidence="1">The sequence shown here is derived from an EMBL/GenBank/DDBJ whole genome shotgun (WGS) entry which is preliminary data.</text>
</comment>
<dbReference type="InterPro" id="IPR010732">
    <property type="entry name" value="T6SS_TssG-like"/>
</dbReference>
<organism evidence="1 2">
    <name type="scientific">Pseudomonas juntendi</name>
    <dbReference type="NCBI Taxonomy" id="2666183"/>
    <lineage>
        <taxon>Bacteria</taxon>
        <taxon>Pseudomonadati</taxon>
        <taxon>Pseudomonadota</taxon>
        <taxon>Gammaproteobacteria</taxon>
        <taxon>Pseudomonadales</taxon>
        <taxon>Pseudomonadaceae</taxon>
        <taxon>Pseudomonas</taxon>
    </lineage>
</organism>